<comment type="subcellular location">
    <subcellularLocation>
        <location evidence="1">Membrane</location>
        <topology evidence="1">Single-pass membrane protein</topology>
    </subcellularLocation>
</comment>
<organism evidence="11 12">
    <name type="scientific">Kazachstania africana (strain ATCC 22294 / BCRC 22015 / CBS 2517 / CECT 1963 / NBRC 1671 / NRRL Y-8276)</name>
    <name type="common">Yeast</name>
    <name type="synonym">Kluyveromyces africanus</name>
    <dbReference type="NCBI Taxonomy" id="1071382"/>
    <lineage>
        <taxon>Eukaryota</taxon>
        <taxon>Fungi</taxon>
        <taxon>Dikarya</taxon>
        <taxon>Ascomycota</taxon>
        <taxon>Saccharomycotina</taxon>
        <taxon>Saccharomycetes</taxon>
        <taxon>Saccharomycetales</taxon>
        <taxon>Saccharomycetaceae</taxon>
        <taxon>Kazachstania</taxon>
    </lineage>
</organism>
<feature type="signal peptide" evidence="9">
    <location>
        <begin position="1"/>
        <end position="22"/>
    </location>
</feature>
<keyword evidence="4 8" id="KW-1133">Transmembrane helix</keyword>
<dbReference type="EMBL" id="HE650823">
    <property type="protein sequence ID" value="CCF57276.1"/>
    <property type="molecule type" value="Genomic_DNA"/>
</dbReference>
<dbReference type="GO" id="GO:0016020">
    <property type="term" value="C:membrane"/>
    <property type="evidence" value="ECO:0007669"/>
    <property type="project" value="UniProtKB-SubCell"/>
</dbReference>
<dbReference type="KEGG" id="kaf:KAFR_0C02830"/>
<feature type="compositionally biased region" description="Acidic residues" evidence="7">
    <location>
        <begin position="1630"/>
        <end position="1648"/>
    </location>
</feature>
<evidence type="ECO:0000256" key="3">
    <source>
        <dbReference type="ARBA" id="ARBA00022737"/>
    </source>
</evidence>
<feature type="transmembrane region" description="Helical" evidence="8">
    <location>
        <begin position="1457"/>
        <end position="1476"/>
    </location>
</feature>
<dbReference type="SUPFAM" id="SSF110296">
    <property type="entry name" value="Oligoxyloglucan reducing end-specific cellobiohydrolase"/>
    <property type="match status" value="2"/>
</dbReference>
<dbReference type="Proteomes" id="UP000005220">
    <property type="component" value="Chromosome 3"/>
</dbReference>
<dbReference type="GO" id="GO:0005829">
    <property type="term" value="C:cytosol"/>
    <property type="evidence" value="ECO:0007669"/>
    <property type="project" value="GOC"/>
</dbReference>
<proteinExistence type="predicted"/>
<dbReference type="STRING" id="1071382.H2ASC6"/>
<dbReference type="HOGENOM" id="CLU_000700_0_0_1"/>
<dbReference type="GO" id="GO:0006623">
    <property type="term" value="P:protein targeting to vacuole"/>
    <property type="evidence" value="ECO:0007669"/>
    <property type="project" value="TreeGrafter"/>
</dbReference>
<dbReference type="FunFam" id="2.130.10.10:FF:000998">
    <property type="entry name" value="VPS10 homolog 2"/>
    <property type="match status" value="1"/>
</dbReference>
<feature type="domain" description="VPS10" evidence="10">
    <location>
        <begin position="813"/>
        <end position="1444"/>
    </location>
</feature>
<protein>
    <recommendedName>
        <fullName evidence="10">VPS10 domain-containing protein</fullName>
    </recommendedName>
</protein>
<feature type="region of interest" description="Disordered" evidence="7">
    <location>
        <begin position="1592"/>
        <end position="1648"/>
    </location>
</feature>
<dbReference type="Pfam" id="PF15901">
    <property type="entry name" value="Sortilin_C"/>
    <property type="match status" value="2"/>
</dbReference>
<dbReference type="Gene3D" id="2.130.10.10">
    <property type="entry name" value="YVTN repeat-like/Quinoprotein amine dehydrogenase"/>
    <property type="match status" value="2"/>
</dbReference>
<dbReference type="Gene3D" id="3.30.60.270">
    <property type="match status" value="2"/>
</dbReference>
<evidence type="ECO:0000256" key="9">
    <source>
        <dbReference type="SAM" id="SignalP"/>
    </source>
</evidence>
<dbReference type="PANTHER" id="PTHR12106:SF27">
    <property type="entry name" value="SORTILIN-RELATED RECEPTOR"/>
    <property type="match status" value="1"/>
</dbReference>
<keyword evidence="2 8" id="KW-0812">Transmembrane</keyword>
<evidence type="ECO:0000256" key="6">
    <source>
        <dbReference type="ARBA" id="ARBA00023180"/>
    </source>
</evidence>
<evidence type="ECO:0000256" key="7">
    <source>
        <dbReference type="SAM" id="MobiDB-lite"/>
    </source>
</evidence>
<dbReference type="SMART" id="SM00602">
    <property type="entry name" value="VPS10"/>
    <property type="match status" value="2"/>
</dbReference>
<dbReference type="RefSeq" id="XP_003956411.1">
    <property type="nucleotide sequence ID" value="XM_003956362.1"/>
</dbReference>
<dbReference type="InParanoid" id="H2ASC6"/>
<dbReference type="GO" id="GO:0006896">
    <property type="term" value="P:Golgi to vacuole transport"/>
    <property type="evidence" value="ECO:0007669"/>
    <property type="project" value="TreeGrafter"/>
</dbReference>
<dbReference type="eggNOG" id="KOG3511">
    <property type="taxonomic scope" value="Eukaryota"/>
</dbReference>
<dbReference type="GeneID" id="13885195"/>
<feature type="chain" id="PRO_5003559915" description="VPS10 domain-containing protein" evidence="9">
    <location>
        <begin position="23"/>
        <end position="1648"/>
    </location>
</feature>
<keyword evidence="5 8" id="KW-0472">Membrane</keyword>
<dbReference type="PANTHER" id="PTHR12106">
    <property type="entry name" value="SORTILIN RELATED"/>
    <property type="match status" value="1"/>
</dbReference>
<dbReference type="FunFam" id="3.30.60.270:FF:000005">
    <property type="entry name" value="Sortilin"/>
    <property type="match status" value="1"/>
</dbReference>
<evidence type="ECO:0000256" key="2">
    <source>
        <dbReference type="ARBA" id="ARBA00022692"/>
    </source>
</evidence>
<evidence type="ECO:0000259" key="10">
    <source>
        <dbReference type="SMART" id="SM00602"/>
    </source>
</evidence>
<dbReference type="InterPro" id="IPR050310">
    <property type="entry name" value="VPS10-sortilin"/>
</dbReference>
<accession>H2ASC6</accession>
<dbReference type="InterPro" id="IPR031778">
    <property type="entry name" value="Sortilin_N"/>
</dbReference>
<gene>
    <name evidence="11" type="primary">KAFR0C02830</name>
    <name evidence="11" type="ORF">KAFR_0C02830</name>
</gene>
<dbReference type="OrthoDB" id="443634at2759"/>
<feature type="domain" description="VPS10" evidence="10">
    <location>
        <begin position="44"/>
        <end position="781"/>
    </location>
</feature>
<keyword evidence="6" id="KW-0325">Glycoprotein</keyword>
<evidence type="ECO:0000256" key="4">
    <source>
        <dbReference type="ARBA" id="ARBA00022989"/>
    </source>
</evidence>
<evidence type="ECO:0000256" key="1">
    <source>
        <dbReference type="ARBA" id="ARBA00004167"/>
    </source>
</evidence>
<dbReference type="InterPro" id="IPR031777">
    <property type="entry name" value="Sortilin_C"/>
</dbReference>
<dbReference type="Pfam" id="PF15902">
    <property type="entry name" value="Sortilin-Vps10"/>
    <property type="match status" value="3"/>
</dbReference>
<keyword evidence="3" id="KW-0677">Repeat</keyword>
<dbReference type="GO" id="GO:0006895">
    <property type="term" value="P:Golgi to endosome transport"/>
    <property type="evidence" value="ECO:0007669"/>
    <property type="project" value="TreeGrafter"/>
</dbReference>
<evidence type="ECO:0000256" key="8">
    <source>
        <dbReference type="SAM" id="Phobius"/>
    </source>
</evidence>
<name>H2ASC6_KAZAF</name>
<dbReference type="Gene3D" id="2.10.70.80">
    <property type="match status" value="1"/>
</dbReference>
<evidence type="ECO:0000313" key="11">
    <source>
        <dbReference type="EMBL" id="CCF57276.1"/>
    </source>
</evidence>
<feature type="region of interest" description="Disordered" evidence="7">
    <location>
        <begin position="147"/>
        <end position="193"/>
    </location>
</feature>
<sequence length="1648" mass="186726">MRQLQLRVFLSLLLSLLELVAAFTPKVTKSKSSNSFTIEVFDDSTTLLRLEDANVLITTDNGATWDTVDKIDGKALWLGIDEFHSHDRAIVTVENNKFYITEDQGKSWQLIELDLPENEEGQCFISTHPTNKDYFGVHCSLCAKANESGNRDHQKGNTHEDGKKGHDSENDDKNKEHQKEDTHEDGEKDHFRKRFEDTSLKRRGLNQFAEIGKNLITELGDMFDDLFSSDDETFTCEGIYLVSFDHGKTFTGIATQDDSQSKKSQYTETSCSFIKSGEDLKIPSNDESTLFCKYQKTFFNKKKGDLIEDSTELFTVSNKGKVVKSLEFFNDKTVNHYKILESSVVVVTQDDKFNRNSPKKVWVSRDFINFNQAYIPTQLRYTVSGQISEDSLGRIILPIVRRESDDERSKERFSEILISDSTGLKFETLRWARTGGRTFTHVSKLDFLKGTMISSSFGPTSFERVGDSEHAFSDRITKITVDAGANWQNLKIVDPENKSFFSCDIDDVENCSLQTSRVFDTPTAGILVSIGTVSGTSEVDPNDQQTFISRDGGLTWQLIFKFPTLCETGDMGNVIIAVPFNPDEDGDPESEIYYSLDHGHTWAEYQLQEPIIPFEIVSTTPDGSGVKFILNGFDLANNMLTMTNFIYTIDFTDAFDKKTCGKNDYERWDLAEGKCVNGMKYNYMRRNKDAKCLINAVFEDLKLDEEVCETCTEDDYECAFEFSRNDNGECVPDDRLMSISGLCNNKQGQKIKLKPMVLRTRNKCKKELDISLVEVSCGDRSGSGNGENKILVTENTFEDNIIFYQYFDTSSDESLILGTSSYDFYVSHDGGETNEKIDTNGEQIIEIVFNPFFSETAYFFGSRGTLFVTHDKGHSFFTTKLPDAVQLTLPLDFHAKDKNSFVYYGGEDCESILSPQCHAVAYITRDGGRSFSKLLDNSVHCEFAGSKYQDPYDKNLIICQVKERNSDKRSLVSSTDYFKNDKKILYDNIVGFMTSGDYSIVAVTHGDRELRAYVTQDGDEFAEAKLPRDLAELRQQTFTVLGSETGAIFLHMTTNNEMSQANGDLLKSNSNGTSFVTLQKGVNRDLYGRVDFEKIQGLEGIILINSVDNAENLVDTKQEKKLKTKITFNDGADWTYLTPPSRDWQGNKYKCNSKSLEKCSLNLHGYTERTDIRDTYSSGSALGMMFAVGNVGEYLLPADECSTFLTIDGGNTWKEVKKGSFQWEYGDHGSILVLVPEKQVTDTLSYSLDSGKTWNDFKFTEEKILVKDIITVPQDSAMRFLLIGEATNIAGKLSRTFTIDFSNMFKRQCLLDIDDEFHDDFEYSPLSPDTECLFGHKEEYLKKIHDDCYIGHVPLYQFSRITRNCTCQRSDFECDYNYYKANDGTCRLVEGLTPLPASDVCKKDSDLIEFSEPTGYRKIPLSTCQGGLKLDANTDTKPCPGKEAEFNKKYGISGRSFLLIFFIPFLLFIFILWFIYDRGIRRNGGFSRFGEIRLDDDQLIENNNTDKVINSIVKGGLVAVSAVYSGYQLFKRSTRGLLQKFGGRWSQRRGPSYSSLMHDQFLDEADDLLAGHDEDADNLSSFMDQESNFDIEEDSQAESGTNIEHSPYTDEVHNSAQDDENDETHNSDQNAEDEEILQQVDQDDITEM</sequence>
<dbReference type="GO" id="GO:0005794">
    <property type="term" value="C:Golgi apparatus"/>
    <property type="evidence" value="ECO:0007669"/>
    <property type="project" value="TreeGrafter"/>
</dbReference>
<dbReference type="FunCoup" id="H2ASC6">
    <property type="interactions" value="250"/>
</dbReference>
<evidence type="ECO:0000256" key="5">
    <source>
        <dbReference type="ARBA" id="ARBA00023136"/>
    </source>
</evidence>
<keyword evidence="12" id="KW-1185">Reference proteome</keyword>
<dbReference type="Gene3D" id="2.120.10.10">
    <property type="match status" value="1"/>
</dbReference>
<dbReference type="InterPro" id="IPR006581">
    <property type="entry name" value="VPS10"/>
</dbReference>
<keyword evidence="9" id="KW-0732">Signal</keyword>
<dbReference type="InterPro" id="IPR015943">
    <property type="entry name" value="WD40/YVTN_repeat-like_dom_sf"/>
</dbReference>
<evidence type="ECO:0000313" key="12">
    <source>
        <dbReference type="Proteomes" id="UP000005220"/>
    </source>
</evidence>
<feature type="compositionally biased region" description="Basic and acidic residues" evidence="7">
    <location>
        <begin position="149"/>
        <end position="193"/>
    </location>
</feature>
<reference evidence="11 12" key="1">
    <citation type="journal article" date="2011" name="Proc. Natl. Acad. Sci. U.S.A.">
        <title>Evolutionary erosion of yeast sex chromosomes by mating-type switching accidents.</title>
        <authorList>
            <person name="Gordon J.L."/>
            <person name="Armisen D."/>
            <person name="Proux-Wera E."/>
            <person name="Oheigeartaigh S.S."/>
            <person name="Byrne K.P."/>
            <person name="Wolfe K.H."/>
        </authorList>
    </citation>
    <scope>NUCLEOTIDE SEQUENCE [LARGE SCALE GENOMIC DNA]</scope>
    <source>
        <strain evidence="12">ATCC 22294 / BCRC 22015 / CBS 2517 / CECT 1963 / NBRC 1671 / NRRL Y-8276</strain>
    </source>
</reference>